<sequence length="437" mass="50070">MAVYGTRIFLSLDKVNGIPVSLVSLPTSSASSASPKLTPFPSWDMHRKDDCNQVEEAKGLQVDSVGRLWVLDKGSDNCYAKLLIFDLTNDDHTELIHRFSFYFFVNDFVLDETPNDTFAYIERWNQLHIVVFSLQRKESWIVETPGFESYSIALSPKEEPRQLYLSNWNANGLFSISVTALRNGTRIAYPTLIGIWTAMPYRMLIDSHGTVYAAFWRKSYISLSKGFQEFEEQPFYEVEKLGTSLPFTFALDSSGTFWMTELNKTAGKPSYRLLKSAVGTMSKRSSRFIPNKTKSTTDAEETSATEVQESSTLTEDMHQYWLINMIVICSIVFSAILFNLYIFVFILRIKKNYYSLPQSTNDAQQWSNFRDNKDDVGPAEVRFEEVTYTTTTRSPQHPLRLMPTSRQFFSPRDLSESDTSDAEDGDIWRGVSSFTRD</sequence>
<dbReference type="OrthoDB" id="9977471at2759"/>
<feature type="compositionally biased region" description="Acidic residues" evidence="4">
    <location>
        <begin position="416"/>
        <end position="425"/>
    </location>
</feature>
<accession>A0A8S1D249</accession>
<dbReference type="SUPFAM" id="SSF101898">
    <property type="entry name" value="NHL repeat"/>
    <property type="match status" value="1"/>
</dbReference>
<comment type="subcellular location">
    <subcellularLocation>
        <location evidence="1">Secreted</location>
    </subcellularLocation>
</comment>
<dbReference type="PANTHER" id="PTHR10009:SF18">
    <property type="entry name" value="PROTEIN YELLOW-LIKE PROTEIN"/>
    <property type="match status" value="1"/>
</dbReference>
<keyword evidence="3" id="KW-0964">Secreted</keyword>
<dbReference type="Gene3D" id="2.120.10.30">
    <property type="entry name" value="TolB, C-terminal domain"/>
    <property type="match status" value="1"/>
</dbReference>
<dbReference type="Proteomes" id="UP000494165">
    <property type="component" value="Unassembled WGS sequence"/>
</dbReference>
<dbReference type="InterPro" id="IPR017996">
    <property type="entry name" value="MRJP/yellow-related"/>
</dbReference>
<protein>
    <submittedName>
        <fullName evidence="6">Uncharacterized protein</fullName>
    </submittedName>
</protein>
<organism evidence="6 7">
    <name type="scientific">Cloeon dipterum</name>
    <dbReference type="NCBI Taxonomy" id="197152"/>
    <lineage>
        <taxon>Eukaryota</taxon>
        <taxon>Metazoa</taxon>
        <taxon>Ecdysozoa</taxon>
        <taxon>Arthropoda</taxon>
        <taxon>Hexapoda</taxon>
        <taxon>Insecta</taxon>
        <taxon>Pterygota</taxon>
        <taxon>Palaeoptera</taxon>
        <taxon>Ephemeroptera</taxon>
        <taxon>Pisciforma</taxon>
        <taxon>Baetidae</taxon>
        <taxon>Cloeon</taxon>
    </lineage>
</organism>
<dbReference type="PANTHER" id="PTHR10009">
    <property type="entry name" value="PROTEIN YELLOW-RELATED"/>
    <property type="match status" value="1"/>
</dbReference>
<evidence type="ECO:0000256" key="1">
    <source>
        <dbReference type="ARBA" id="ARBA00004613"/>
    </source>
</evidence>
<dbReference type="AlphaFoldDB" id="A0A8S1D249"/>
<evidence type="ECO:0000256" key="3">
    <source>
        <dbReference type="ARBA" id="ARBA00022525"/>
    </source>
</evidence>
<gene>
    <name evidence="6" type="ORF">CLODIP_2_CD12394</name>
</gene>
<evidence type="ECO:0000256" key="2">
    <source>
        <dbReference type="ARBA" id="ARBA00009127"/>
    </source>
</evidence>
<evidence type="ECO:0000256" key="4">
    <source>
        <dbReference type="SAM" id="MobiDB-lite"/>
    </source>
</evidence>
<dbReference type="EMBL" id="CADEPI010000140">
    <property type="protein sequence ID" value="CAB3377142.1"/>
    <property type="molecule type" value="Genomic_DNA"/>
</dbReference>
<proteinExistence type="inferred from homology"/>
<feature type="region of interest" description="Disordered" evidence="4">
    <location>
        <begin position="407"/>
        <end position="437"/>
    </location>
</feature>
<keyword evidence="5" id="KW-0472">Membrane</keyword>
<reference evidence="6 7" key="1">
    <citation type="submission" date="2020-04" db="EMBL/GenBank/DDBJ databases">
        <authorList>
            <person name="Alioto T."/>
            <person name="Alioto T."/>
            <person name="Gomez Garrido J."/>
        </authorList>
    </citation>
    <scope>NUCLEOTIDE SEQUENCE [LARGE SCALE GENOMIC DNA]</scope>
</reference>
<dbReference type="Pfam" id="PF03022">
    <property type="entry name" value="MRJP"/>
    <property type="match status" value="1"/>
</dbReference>
<dbReference type="GO" id="GO:0005576">
    <property type="term" value="C:extracellular region"/>
    <property type="evidence" value="ECO:0007669"/>
    <property type="project" value="UniProtKB-SubCell"/>
</dbReference>
<comment type="caution">
    <text evidence="6">The sequence shown here is derived from an EMBL/GenBank/DDBJ whole genome shotgun (WGS) entry which is preliminary data.</text>
</comment>
<evidence type="ECO:0000256" key="5">
    <source>
        <dbReference type="SAM" id="Phobius"/>
    </source>
</evidence>
<evidence type="ECO:0000313" key="6">
    <source>
        <dbReference type="EMBL" id="CAB3377142.1"/>
    </source>
</evidence>
<keyword evidence="5" id="KW-1133">Transmembrane helix</keyword>
<feature type="transmembrane region" description="Helical" evidence="5">
    <location>
        <begin position="320"/>
        <end position="347"/>
    </location>
</feature>
<feature type="region of interest" description="Disordered" evidence="4">
    <location>
        <begin position="288"/>
        <end position="310"/>
    </location>
</feature>
<keyword evidence="7" id="KW-1185">Reference proteome</keyword>
<evidence type="ECO:0000313" key="7">
    <source>
        <dbReference type="Proteomes" id="UP000494165"/>
    </source>
</evidence>
<dbReference type="InterPro" id="IPR011042">
    <property type="entry name" value="6-blade_b-propeller_TolB-like"/>
</dbReference>
<name>A0A8S1D249_9INSE</name>
<keyword evidence="5" id="KW-0812">Transmembrane</keyword>
<comment type="similarity">
    <text evidence="2">Belongs to the major royal jelly protein family.</text>
</comment>